<proteinExistence type="predicted"/>
<reference evidence="1" key="1">
    <citation type="submission" date="2022-08" db="EMBL/GenBank/DDBJ databases">
        <title>Genome Sequence of Lecanicillium fungicola.</title>
        <authorList>
            <person name="Buettner E."/>
        </authorList>
    </citation>
    <scope>NUCLEOTIDE SEQUENCE</scope>
    <source>
        <strain evidence="1">Babe33</strain>
    </source>
</reference>
<protein>
    <submittedName>
        <fullName evidence="1">Uncharacterized protein</fullName>
    </submittedName>
</protein>
<accession>A0ACC1NZ73</accession>
<organism evidence="1 2">
    <name type="scientific">Zarea fungicola</name>
    <dbReference type="NCBI Taxonomy" id="93591"/>
    <lineage>
        <taxon>Eukaryota</taxon>
        <taxon>Fungi</taxon>
        <taxon>Dikarya</taxon>
        <taxon>Ascomycota</taxon>
        <taxon>Pezizomycotina</taxon>
        <taxon>Sordariomycetes</taxon>
        <taxon>Hypocreomycetidae</taxon>
        <taxon>Hypocreales</taxon>
        <taxon>Cordycipitaceae</taxon>
        <taxon>Zarea</taxon>
    </lineage>
</organism>
<dbReference type="Proteomes" id="UP001143910">
    <property type="component" value="Unassembled WGS sequence"/>
</dbReference>
<name>A0ACC1NZ73_9HYPO</name>
<sequence length="436" mass="47401">MRQFPTARVAQANYGGLQLDYTDSVMASQSLASSSSLLITESEMDLGPETDGVLARGRSALKIEHSAQRNGSPSPVPPSPLTSSTVDLTADISAPVAPHMLGISRPESSLSCVSSSRFSSSSSAIDRDGSVDNAVITQQHIEAYRNLPLSSAGSSVPQFIMPNLHVPLRRPFTETGRSLGKLRLLVLGSPGTGKSSIIRSIAQCCEHIVHLDAVNTQFNGPVLEIYASTRPYQWWQNADYPEILRWRRSSTSVEEILDRNLSFLDFTPQGSANVSHAVDFLESSLNPILQKQMAEADLISLLSNGSQQIVDAVLYMLPSTGLNKADAEALRRLQIVTNIIPLLARSDELDDSSVKDYKQDLRDQIEGQGIEVFSFTPFDEHSDQGTIFAVSNASQSDSDVVDASTLMNSAYIEPLLSTDLRVLPPLAYLWYGGETL</sequence>
<evidence type="ECO:0000313" key="2">
    <source>
        <dbReference type="Proteomes" id="UP001143910"/>
    </source>
</evidence>
<keyword evidence="2" id="KW-1185">Reference proteome</keyword>
<comment type="caution">
    <text evidence="1">The sequence shown here is derived from an EMBL/GenBank/DDBJ whole genome shotgun (WGS) entry which is preliminary data.</text>
</comment>
<gene>
    <name evidence="1" type="ORF">NQ176_g144</name>
</gene>
<dbReference type="EMBL" id="JANJQO010000004">
    <property type="protein sequence ID" value="KAJ2984199.1"/>
    <property type="molecule type" value="Genomic_DNA"/>
</dbReference>
<evidence type="ECO:0000313" key="1">
    <source>
        <dbReference type="EMBL" id="KAJ2984199.1"/>
    </source>
</evidence>